<evidence type="ECO:0000313" key="2">
    <source>
        <dbReference type="Proteomes" id="UP001345827"/>
    </source>
</evidence>
<evidence type="ECO:0008006" key="3">
    <source>
        <dbReference type="Google" id="ProtNLM"/>
    </source>
</evidence>
<protein>
    <recommendedName>
        <fullName evidence="3">F-box domain-containing protein</fullName>
    </recommendedName>
</protein>
<dbReference type="Proteomes" id="UP001345827">
    <property type="component" value="Unassembled WGS sequence"/>
</dbReference>
<dbReference type="AlphaFoldDB" id="A0AAV9Q096"/>
<proteinExistence type="predicted"/>
<reference evidence="1 2" key="1">
    <citation type="submission" date="2023-06" db="EMBL/GenBank/DDBJ databases">
        <title>Black Yeasts Isolated from many extreme environments.</title>
        <authorList>
            <person name="Coleine C."/>
            <person name="Stajich J.E."/>
            <person name="Selbmann L."/>
        </authorList>
    </citation>
    <scope>NUCLEOTIDE SEQUENCE [LARGE SCALE GENOMIC DNA]</scope>
    <source>
        <strain evidence="1 2">CCFEE 5887</strain>
    </source>
</reference>
<keyword evidence="2" id="KW-1185">Reference proteome</keyword>
<gene>
    <name evidence="1" type="ORF">LTR25_009098</name>
</gene>
<comment type="caution">
    <text evidence="1">The sequence shown here is derived from an EMBL/GenBank/DDBJ whole genome shotgun (WGS) entry which is preliminary data.</text>
</comment>
<dbReference type="EMBL" id="JAXLQG010000019">
    <property type="protein sequence ID" value="KAK5530520.1"/>
    <property type="molecule type" value="Genomic_DNA"/>
</dbReference>
<sequence>MANASSSSSRRLPQLPSAVLYEIATHLINDLDDEDNHRITLSTLKSLRLTCRDASRMTNINRAMFKSINLHATEDKLQQLVLTGLTPIKSFVRQLNFFPSPYIPGVTREKFEEMLRIHYSGFKFPSHCLRCRRIDDEHAEDVSCLPLSDREIVAQFMSYKKSADEDMDLIRDGILPELWRKEILL</sequence>
<name>A0AAV9Q096_9PEZI</name>
<organism evidence="1 2">
    <name type="scientific">Vermiconidia calcicola</name>
    <dbReference type="NCBI Taxonomy" id="1690605"/>
    <lineage>
        <taxon>Eukaryota</taxon>
        <taxon>Fungi</taxon>
        <taxon>Dikarya</taxon>
        <taxon>Ascomycota</taxon>
        <taxon>Pezizomycotina</taxon>
        <taxon>Dothideomycetes</taxon>
        <taxon>Dothideomycetidae</taxon>
        <taxon>Mycosphaerellales</taxon>
        <taxon>Extremaceae</taxon>
        <taxon>Vermiconidia</taxon>
    </lineage>
</organism>
<accession>A0AAV9Q096</accession>
<evidence type="ECO:0000313" key="1">
    <source>
        <dbReference type="EMBL" id="KAK5530520.1"/>
    </source>
</evidence>